<dbReference type="InterPro" id="IPR015421">
    <property type="entry name" value="PyrdxlP-dep_Trfase_major"/>
</dbReference>
<dbReference type="SUPFAM" id="SSF55904">
    <property type="entry name" value="Ornithine decarboxylase C-terminal domain"/>
    <property type="match status" value="1"/>
</dbReference>
<dbReference type="GO" id="GO:0016831">
    <property type="term" value="F:carboxy-lyase activity"/>
    <property type="evidence" value="ECO:0007669"/>
    <property type="project" value="UniProtKB-KW"/>
</dbReference>
<dbReference type="PANTHER" id="PTHR43277">
    <property type="entry name" value="ARGININE DECARBOXYLASE"/>
    <property type="match status" value="1"/>
</dbReference>
<dbReference type="Gene3D" id="3.40.640.10">
    <property type="entry name" value="Type I PLP-dependent aspartate aminotransferase-like (Major domain)"/>
    <property type="match status" value="1"/>
</dbReference>
<dbReference type="InterPro" id="IPR015424">
    <property type="entry name" value="PyrdxlP-dep_Trfase"/>
</dbReference>
<dbReference type="PATRIC" id="fig|157733.3.peg.2105"/>
<dbReference type="Gene3D" id="3.90.100.10">
    <property type="entry name" value="Orn/Lys/Arg decarboxylase, C-terminal domain"/>
    <property type="match status" value="1"/>
</dbReference>
<dbReference type="InterPro" id="IPR000310">
    <property type="entry name" value="Orn/Lys/Arg_deCO2ase_major_dom"/>
</dbReference>
<dbReference type="InterPro" id="IPR052357">
    <property type="entry name" value="Orn_Lys_Arg_decarboxylase-I"/>
</dbReference>
<evidence type="ECO:0000313" key="9">
    <source>
        <dbReference type="Proteomes" id="UP000035996"/>
    </source>
</evidence>
<keyword evidence="4" id="KW-0663">Pyridoxal phosphate</keyword>
<name>A0A0J6CS75_9BACL</name>
<evidence type="ECO:0000313" key="8">
    <source>
        <dbReference type="EMBL" id="KMM35965.1"/>
    </source>
</evidence>
<dbReference type="InterPro" id="IPR008286">
    <property type="entry name" value="Prn/Lys/Arg_de-COase_C"/>
</dbReference>
<dbReference type="Proteomes" id="UP000035996">
    <property type="component" value="Unassembled WGS sequence"/>
</dbReference>
<dbReference type="STRING" id="157733.AB986_19725"/>
<keyword evidence="5" id="KW-0456">Lyase</keyword>
<dbReference type="Pfam" id="PF03711">
    <property type="entry name" value="OKR_DC_1_C"/>
    <property type="match status" value="1"/>
</dbReference>
<dbReference type="EMBL" id="LELK01000012">
    <property type="protein sequence ID" value="KMM35965.1"/>
    <property type="molecule type" value="Genomic_DNA"/>
</dbReference>
<comment type="cofactor">
    <cofactor evidence="1">
        <name>pyridoxal 5'-phosphate</name>
        <dbReference type="ChEBI" id="CHEBI:597326"/>
    </cofactor>
</comment>
<dbReference type="AlphaFoldDB" id="A0A0J6CS75"/>
<keyword evidence="3" id="KW-0210">Decarboxylase</keyword>
<keyword evidence="9" id="KW-1185">Reference proteome</keyword>
<evidence type="ECO:0000256" key="3">
    <source>
        <dbReference type="ARBA" id="ARBA00022793"/>
    </source>
</evidence>
<evidence type="ECO:0000256" key="2">
    <source>
        <dbReference type="ARBA" id="ARBA00010671"/>
    </source>
</evidence>
<protein>
    <recommendedName>
        <fullName evidence="10">Arginine decarboxylase</fullName>
    </recommendedName>
</protein>
<gene>
    <name evidence="8" type="ORF">AB986_19725</name>
</gene>
<dbReference type="SUPFAM" id="SSF53383">
    <property type="entry name" value="PLP-dependent transferases"/>
    <property type="match status" value="1"/>
</dbReference>
<evidence type="ECO:0000256" key="1">
    <source>
        <dbReference type="ARBA" id="ARBA00001933"/>
    </source>
</evidence>
<evidence type="ECO:0000256" key="5">
    <source>
        <dbReference type="ARBA" id="ARBA00023239"/>
    </source>
</evidence>
<dbReference type="PANTHER" id="PTHR43277:SF3">
    <property type="entry name" value="DECARBOXYLASE, PUTATIVE-RELATED"/>
    <property type="match status" value="1"/>
</dbReference>
<organism evidence="8 9">
    <name type="scientific">Guptibacillus hwajinpoensis</name>
    <dbReference type="NCBI Taxonomy" id="208199"/>
    <lineage>
        <taxon>Bacteria</taxon>
        <taxon>Bacillati</taxon>
        <taxon>Bacillota</taxon>
        <taxon>Bacilli</taxon>
        <taxon>Bacillales</taxon>
        <taxon>Guptibacillaceae</taxon>
        <taxon>Guptibacillus</taxon>
    </lineage>
</organism>
<evidence type="ECO:0000259" key="6">
    <source>
        <dbReference type="Pfam" id="PF01276"/>
    </source>
</evidence>
<reference evidence="8" key="1">
    <citation type="submission" date="2015-06" db="EMBL/GenBank/DDBJ databases">
        <authorList>
            <person name="Liu B."/>
            <person name="Wang J."/>
            <person name="Zhu Y."/>
            <person name="Liu G."/>
            <person name="Chen Q."/>
            <person name="Zheng C."/>
            <person name="Che J."/>
            <person name="Ge C."/>
            <person name="Shi H."/>
            <person name="Pan Z."/>
            <person name="Liu X."/>
        </authorList>
    </citation>
    <scope>NUCLEOTIDE SEQUENCE [LARGE SCALE GENOMIC DNA]</scope>
    <source>
        <strain evidence="8">DSM 16346</strain>
    </source>
</reference>
<evidence type="ECO:0000256" key="4">
    <source>
        <dbReference type="ARBA" id="ARBA00022898"/>
    </source>
</evidence>
<feature type="domain" description="Orn/Lys/Arg decarboxylases family 1 pyridoxal-P attachment site" evidence="6">
    <location>
        <begin position="9"/>
        <end position="310"/>
    </location>
</feature>
<proteinExistence type="inferred from homology"/>
<feature type="domain" description="Orn/Lys/Arg decarboxylase C-terminal" evidence="7">
    <location>
        <begin position="398"/>
        <end position="460"/>
    </location>
</feature>
<comment type="caution">
    <text evidence="8">The sequence shown here is derived from an EMBL/GenBank/DDBJ whole genome shotgun (WGS) entry which is preliminary data.</text>
</comment>
<accession>A0A0J6CS75</accession>
<comment type="similarity">
    <text evidence="2">Belongs to the Orn/Lys/Arg decarboxylase class-I family.</text>
</comment>
<evidence type="ECO:0008006" key="10">
    <source>
        <dbReference type="Google" id="ProtNLM"/>
    </source>
</evidence>
<dbReference type="Pfam" id="PF01276">
    <property type="entry name" value="OKR_DC_1"/>
    <property type="match status" value="1"/>
</dbReference>
<dbReference type="InterPro" id="IPR036633">
    <property type="entry name" value="Prn/Lys/Arg_de-COase_C_sf"/>
</dbReference>
<evidence type="ECO:0000259" key="7">
    <source>
        <dbReference type="Pfam" id="PF03711"/>
    </source>
</evidence>
<dbReference type="OrthoDB" id="9815233at2"/>
<sequence length="482" mass="52977">MKHHIKKAPLFEALTKWKEKEPVSFHVPGHKNGAVFSKDWNADQLYRGLLSIDATELSGLDDLHAADGPIREAEQLTAEFYGSIDSRFLVGGSTAGNLAMLMGVCSEGDQVFVQKNCHKSVLNGLRLSKACPVFLSPVVDSESQVATGITIDTLRKALATYPSVKAIVLTNPNYYGMTIDLKPIISYAHENGVAVLVDEAHGAHYAREPYFPRSAVQLGADLVVQSAHKTLPAMTMGSYLHVGNAVFRKAVNEYLELFQSSSPSYPIMGSLDLSRHYLSSLSDDKLVQIVSEINTFREQLKTLSGITVIEKNGKAYDQLDPLKITVQVRGLSGYELAAQLEKEGIFVELADPLNVLLVCPLASLPDHFEKARMAFDQIVSGVGNTNTEIVRHGVHWLEEDITFPAYSFIELETMNKEEVNFKKAAGSIAARAIIPYPPGIPIVMPGERISMRSIRMLETVIQGGGHVQGMKENRIEIAIEEE</sequence>
<dbReference type="RefSeq" id="WP_048313366.1">
    <property type="nucleotide sequence ID" value="NZ_CP119526.1"/>
</dbReference>